<evidence type="ECO:0000259" key="10">
    <source>
        <dbReference type="Pfam" id="PF09699"/>
    </source>
</evidence>
<keyword evidence="3" id="KW-0813">Transport</keyword>
<feature type="signal peptide" evidence="9">
    <location>
        <begin position="1"/>
        <end position="23"/>
    </location>
</feature>
<dbReference type="RefSeq" id="WP_221250945.1">
    <property type="nucleotide sequence ID" value="NZ_AP024355.1"/>
</dbReference>
<evidence type="ECO:0000256" key="5">
    <source>
        <dbReference type="ARBA" id="ARBA00022723"/>
    </source>
</evidence>
<evidence type="ECO:0000256" key="4">
    <source>
        <dbReference type="ARBA" id="ARBA00022617"/>
    </source>
</evidence>
<feature type="domain" description="Tetrahaem cytochrome" evidence="11">
    <location>
        <begin position="657"/>
        <end position="727"/>
    </location>
</feature>
<dbReference type="Gene3D" id="1.10.1130.10">
    <property type="entry name" value="Flavocytochrome C3, Chain A"/>
    <property type="match status" value="9"/>
</dbReference>
<organism evidence="12 13">
    <name type="scientific">Desulfuromonas versatilis</name>
    <dbReference type="NCBI Taxonomy" id="2802975"/>
    <lineage>
        <taxon>Bacteria</taxon>
        <taxon>Pseudomonadati</taxon>
        <taxon>Thermodesulfobacteriota</taxon>
        <taxon>Desulfuromonadia</taxon>
        <taxon>Desulfuromonadales</taxon>
        <taxon>Desulfuromonadaceae</taxon>
        <taxon>Desulfuromonas</taxon>
    </lineage>
</organism>
<evidence type="ECO:0000313" key="13">
    <source>
        <dbReference type="Proteomes" id="UP001319827"/>
    </source>
</evidence>
<dbReference type="Pfam" id="PF09699">
    <property type="entry name" value="Paired_CXXCH_1"/>
    <property type="match status" value="1"/>
</dbReference>
<keyword evidence="8" id="KW-0408">Iron</keyword>
<dbReference type="SUPFAM" id="SSF48695">
    <property type="entry name" value="Multiheme cytochromes"/>
    <property type="match status" value="6"/>
</dbReference>
<protein>
    <submittedName>
        <fullName evidence="12">C-type cytochrome</fullName>
    </submittedName>
</protein>
<evidence type="ECO:0000256" key="7">
    <source>
        <dbReference type="ARBA" id="ARBA00022982"/>
    </source>
</evidence>
<dbReference type="PANTHER" id="PTHR35038">
    <property type="entry name" value="DISSIMILATORY SULFITE REDUCTASE SIRA"/>
    <property type="match status" value="1"/>
</dbReference>
<gene>
    <name evidence="12" type="ORF">DESUT3_05430</name>
</gene>
<keyword evidence="7" id="KW-0249">Electron transport</keyword>
<feature type="domain" description="Doubled CXXCH motif" evidence="10">
    <location>
        <begin position="322"/>
        <end position="361"/>
    </location>
</feature>
<reference evidence="12 13" key="1">
    <citation type="journal article" date="2016" name="C (Basel)">
        <title>Selective Growth of and Electricity Production by Marine Exoelectrogenic Bacteria in Self-Aggregated Hydrogel of Microbially Reduced Graphene Oxide.</title>
        <authorList>
            <person name="Yoshida N."/>
            <person name="Goto Y."/>
            <person name="Miyata Y."/>
        </authorList>
    </citation>
    <scope>NUCLEOTIDE SEQUENCE [LARGE SCALE GENOMIC DNA]</scope>
    <source>
        <strain evidence="12 13">NIT-T3</strain>
    </source>
</reference>
<evidence type="ECO:0000256" key="8">
    <source>
        <dbReference type="ARBA" id="ARBA00023004"/>
    </source>
</evidence>
<name>A0ABM8HSN8_9BACT</name>
<evidence type="ECO:0000259" key="11">
    <source>
        <dbReference type="Pfam" id="PF14537"/>
    </source>
</evidence>
<dbReference type="Proteomes" id="UP001319827">
    <property type="component" value="Chromosome"/>
</dbReference>
<dbReference type="PANTHER" id="PTHR35038:SF6">
    <property type="entry name" value="SURFACE LOCALIZED DECAHEME CYTOCHROME C LIPOPROTEIN"/>
    <property type="match status" value="1"/>
</dbReference>
<dbReference type="Pfam" id="PF14537">
    <property type="entry name" value="Cytochrom_c3_2"/>
    <property type="match status" value="1"/>
</dbReference>
<proteinExistence type="predicted"/>
<evidence type="ECO:0000256" key="3">
    <source>
        <dbReference type="ARBA" id="ARBA00022448"/>
    </source>
</evidence>
<dbReference type="InterPro" id="IPR051829">
    <property type="entry name" value="Multiheme_Cytochr_ET"/>
</dbReference>
<dbReference type="EMBL" id="AP024355">
    <property type="protein sequence ID" value="BCR03474.1"/>
    <property type="molecule type" value="Genomic_DNA"/>
</dbReference>
<comment type="cofactor">
    <cofactor evidence="1">
        <name>heme c</name>
        <dbReference type="ChEBI" id="CHEBI:61717"/>
    </cofactor>
</comment>
<dbReference type="InterPro" id="IPR010177">
    <property type="entry name" value="Paired_CXXCH_1"/>
</dbReference>
<keyword evidence="5" id="KW-0479">Metal-binding</keyword>
<keyword evidence="13" id="KW-1185">Reference proteome</keyword>
<dbReference type="CDD" id="cd08168">
    <property type="entry name" value="Cytochrom_C3"/>
    <property type="match status" value="1"/>
</dbReference>
<comment type="subcellular location">
    <subcellularLocation>
        <location evidence="2">Cell envelope</location>
    </subcellularLocation>
</comment>
<dbReference type="Gene3D" id="3.90.10.10">
    <property type="entry name" value="Cytochrome C3"/>
    <property type="match status" value="2"/>
</dbReference>
<feature type="chain" id="PRO_5045822113" evidence="9">
    <location>
        <begin position="24"/>
        <end position="1069"/>
    </location>
</feature>
<accession>A0ABM8HSN8</accession>
<evidence type="ECO:0000256" key="6">
    <source>
        <dbReference type="ARBA" id="ARBA00022729"/>
    </source>
</evidence>
<dbReference type="InterPro" id="IPR012286">
    <property type="entry name" value="Tetrahaem_cytochrome"/>
</dbReference>
<evidence type="ECO:0000256" key="9">
    <source>
        <dbReference type="SAM" id="SignalP"/>
    </source>
</evidence>
<keyword evidence="6 9" id="KW-0732">Signal</keyword>
<evidence type="ECO:0000256" key="2">
    <source>
        <dbReference type="ARBA" id="ARBA00004196"/>
    </source>
</evidence>
<dbReference type="InterPro" id="IPR036280">
    <property type="entry name" value="Multihaem_cyt_sf"/>
</dbReference>
<sequence>MKIWGRLLLCLAAGLLLLCPLCAAQESKSEMLVYRDCGKCHQEKIQELGGRGAAHQEQLGCADCHLAHPKKGEKPQVAACADCHDPGSSKHFALADCTGCHHPHRPLDFDFSALKGARPVCLTCHPEAAKSEAGYANAHAELACNECHLSHRGLPSCTDCHDSHDASMAADDCRACHAPHQPLPIRYWAGVAKAWCAACHPQAVEVFEQQGAAHQRQVGCYRCHREHPPRPGSAPASCDSCHDPGKNRHFVLTDCRSCHQPHAPHGRSLDQMANLTAACLSCHPSIQEQVAASPESHGGMACHDCHQQHRQRPLCSDCHEPHAAAMTQPDCLRCHAPHAPGPVRFQADTPAALCAACHGEAVANLAAAGGAHGRQFGCADCHQGHPPQQGAIPNCADCHAPGDNAHFSLENCAGCHNPHAPLAQAWQGMERLASACASCHPEPPQAPATHPSPHAEMGCADCHQGHREVLSCLECHEPHGSAMSGKDCRACHAPHAPLAIDFASAPERKLCAACHHQPVEELAGEGGGHQAALNCFDCHAGHPAAGCRNCHAAHPQQGVGAAPACSECHAPAENSHFAFGGCRACHPAHQPLKVNLVGLDPVGPACLSCHTRVGQTFAARESAHRAMDCNECHPVHGESQACDQCHESHGPGMGAGDCRACHQPHAPNVLSYAADVPAALCGACHGEAVQTLATQGSAHQAKASCGTCHPEHKPDGRQTVVFCRSCHLRLQKRHYTVEPCLPCHTPHAPKQINLADLKVVKPLCVSCHNPVGRFMEFNPGGHSRLDCRKCHLEHRDHKQCLECHQPHGAEMTHDDCLLCHKPHTPAAIEYGWDLPGALCAPCHQDQVKTLETRGLAHKRKVKCVACHREHPPEGEATVADCVRCHEPGDKAHFAVGNCAGCHRGHAPREVDFGGVKQARAACVSCHPEPARAMQAAPSAHTRLDCGACHTGHRELQACTGCHRPHTAEMTGGDCGRCHAAHTPVQVSFPAGIPGSFCQGCHAEVAATLAGGGSRHRDLDCLKCHQGQHGAAIACDTCHGWPHESGLHKKYPDCLKCHGNPHDLVNWKKP</sequence>
<keyword evidence="4" id="KW-0349">Heme</keyword>
<evidence type="ECO:0000313" key="12">
    <source>
        <dbReference type="EMBL" id="BCR03474.1"/>
    </source>
</evidence>
<reference evidence="12 13" key="2">
    <citation type="journal article" date="2021" name="Int. J. Syst. Evol. Microbiol.">
        <title>Isolation and Polyphasic Characterization of Desulfuromonas versatilis sp. Nov., an Electrogenic Bacteria Capable of Versatile Metabolism Isolated from a Graphene Oxide-Reducing Enrichment Culture.</title>
        <authorList>
            <person name="Xie L."/>
            <person name="Yoshida N."/>
            <person name="Ishii S."/>
            <person name="Meng L."/>
        </authorList>
    </citation>
    <scope>NUCLEOTIDE SEQUENCE [LARGE SCALE GENOMIC DNA]</scope>
    <source>
        <strain evidence="12 13">NIT-T3</strain>
    </source>
</reference>
<evidence type="ECO:0000256" key="1">
    <source>
        <dbReference type="ARBA" id="ARBA00001926"/>
    </source>
</evidence>